<name>A0A387BFH7_9LACT</name>
<dbReference type="InterPro" id="IPR001579">
    <property type="entry name" value="Glyco_hydro_18_chit_AS"/>
</dbReference>
<accession>A0A387BFH7</accession>
<dbReference type="Pfam" id="PF00704">
    <property type="entry name" value="Glyco_hydro_18"/>
    <property type="match status" value="1"/>
</dbReference>
<keyword evidence="2 3" id="KW-0326">Glycosidase</keyword>
<keyword evidence="1 3" id="KW-0378">Hydrolase</keyword>
<evidence type="ECO:0000313" key="6">
    <source>
        <dbReference type="EMBL" id="AYF99669.1"/>
    </source>
</evidence>
<comment type="similarity">
    <text evidence="4">Belongs to the glycosyl hydrolase 18 family.</text>
</comment>
<keyword evidence="7" id="KW-1185">Reference proteome</keyword>
<sequence>MNSIPNTRLFNKKNALVLALLTLLILVGSLFLPPFILKAHAATEGTPKTVMYVEVNNNDFNNVGKYTLEGTTKPAFDIGIIFAANINYDTTSKKPYLFLNERVTQTLNEYETQIRPVQARGTKVLLSILGNHQGAGFANFTTYESADAFAAEIEQVVNQYHLDGVDFDDEYSEYGKNGTAQPNNSSFIWLLQALRSRLGTDKLITLYNIGPSAYNSATNPLMSELVNYSWNPYYGSWQPPQIVGMDASRLGAAAVEVGVNQSTAVQLANRTKTEKYGIYLMYNLSGTNSASYISAVTQELYGRKTVYSSTIPAP</sequence>
<dbReference type="NCBIfam" id="NF045482">
    <property type="entry name" value="Endoglyc_H"/>
    <property type="match status" value="1"/>
</dbReference>
<dbReference type="OrthoDB" id="9775889at2"/>
<dbReference type="Proteomes" id="UP000269374">
    <property type="component" value="Chromosome"/>
</dbReference>
<dbReference type="CDD" id="cd06542">
    <property type="entry name" value="GH18_EndoS-like"/>
    <property type="match status" value="1"/>
</dbReference>
<dbReference type="EMBL" id="CP032627">
    <property type="protein sequence ID" value="AYF99669.1"/>
    <property type="molecule type" value="Genomic_DNA"/>
</dbReference>
<dbReference type="SUPFAM" id="SSF51445">
    <property type="entry name" value="(Trans)glycosidases"/>
    <property type="match status" value="1"/>
</dbReference>
<evidence type="ECO:0000256" key="1">
    <source>
        <dbReference type="ARBA" id="ARBA00022801"/>
    </source>
</evidence>
<dbReference type="Gene3D" id="3.20.20.80">
    <property type="entry name" value="Glycosidases"/>
    <property type="match status" value="1"/>
</dbReference>
<evidence type="ECO:0000259" key="5">
    <source>
        <dbReference type="PROSITE" id="PS51910"/>
    </source>
</evidence>
<evidence type="ECO:0000256" key="2">
    <source>
        <dbReference type="ARBA" id="ARBA00023295"/>
    </source>
</evidence>
<evidence type="ECO:0000256" key="3">
    <source>
        <dbReference type="RuleBase" id="RU000489"/>
    </source>
</evidence>
<dbReference type="PROSITE" id="PS01095">
    <property type="entry name" value="GH18_1"/>
    <property type="match status" value="1"/>
</dbReference>
<protein>
    <submittedName>
        <fullName evidence="6">Chitinase</fullName>
    </submittedName>
</protein>
<dbReference type="KEGG" id="lact:D7I46_00325"/>
<dbReference type="AlphaFoldDB" id="A0A387BFH7"/>
<gene>
    <name evidence="6" type="ORF">D7I46_00325</name>
</gene>
<dbReference type="InterPro" id="IPR001223">
    <property type="entry name" value="Glyco_hydro18_cat"/>
</dbReference>
<proteinExistence type="inferred from homology"/>
<evidence type="ECO:0000256" key="4">
    <source>
        <dbReference type="RuleBase" id="RU004453"/>
    </source>
</evidence>
<organism evidence="6 7">
    <name type="scientific">Lactococcus allomyrinae</name>
    <dbReference type="NCBI Taxonomy" id="2419773"/>
    <lineage>
        <taxon>Bacteria</taxon>
        <taxon>Bacillati</taxon>
        <taxon>Bacillota</taxon>
        <taxon>Bacilli</taxon>
        <taxon>Lactobacillales</taxon>
        <taxon>Streptococcaceae</taxon>
        <taxon>Lactococcus</taxon>
    </lineage>
</organism>
<dbReference type="InterPro" id="IPR017853">
    <property type="entry name" value="GH"/>
</dbReference>
<feature type="domain" description="GH18" evidence="5">
    <location>
        <begin position="47"/>
        <end position="303"/>
    </location>
</feature>
<reference evidence="6 7" key="1">
    <citation type="submission" date="2018-09" db="EMBL/GenBank/DDBJ databases">
        <title>Genome sequencing of strain 1JSPR-7.</title>
        <authorList>
            <person name="Heo J."/>
            <person name="Kim S.-J."/>
            <person name="Kwon S.-W."/>
        </authorList>
    </citation>
    <scope>NUCLEOTIDE SEQUENCE [LARGE SCALE GENOMIC DNA]</scope>
    <source>
        <strain evidence="6 7">1JSPR-7</strain>
    </source>
</reference>
<dbReference type="RefSeq" id="WP_120771059.1">
    <property type="nucleotide sequence ID" value="NZ_CP032627.1"/>
</dbReference>
<dbReference type="GO" id="GO:0005975">
    <property type="term" value="P:carbohydrate metabolic process"/>
    <property type="evidence" value="ECO:0007669"/>
    <property type="project" value="InterPro"/>
</dbReference>
<dbReference type="InterPro" id="IPR054861">
    <property type="entry name" value="Endoglyc_H"/>
</dbReference>
<dbReference type="PROSITE" id="PS51910">
    <property type="entry name" value="GH18_2"/>
    <property type="match status" value="1"/>
</dbReference>
<dbReference type="GO" id="GO:0004553">
    <property type="term" value="F:hydrolase activity, hydrolyzing O-glycosyl compounds"/>
    <property type="evidence" value="ECO:0007669"/>
    <property type="project" value="InterPro"/>
</dbReference>
<evidence type="ECO:0000313" key="7">
    <source>
        <dbReference type="Proteomes" id="UP000269374"/>
    </source>
</evidence>